<dbReference type="KEGG" id="haa:A5892_14570"/>
<evidence type="ECO:0000256" key="5">
    <source>
        <dbReference type="ARBA" id="ARBA00022777"/>
    </source>
</evidence>
<dbReference type="CDD" id="cd00483">
    <property type="entry name" value="HPPK"/>
    <property type="match status" value="1"/>
</dbReference>
<dbReference type="SUPFAM" id="SSF55083">
    <property type="entry name" value="6-hydroxymethyl-7,8-dihydropterin pyrophosphokinase, HPPK"/>
    <property type="match status" value="1"/>
</dbReference>
<reference evidence="9 10" key="1">
    <citation type="submission" date="2016-04" db="EMBL/GenBank/DDBJ databases">
        <title>Complete Genome Sequence of Halotalea alkalilenta IHB B 13600.</title>
        <authorList>
            <person name="Swarnkar M.K."/>
            <person name="Sharma A."/>
            <person name="Kaushal K."/>
            <person name="Soni R."/>
            <person name="Rana S."/>
            <person name="Singh A.K."/>
            <person name="Gulati A."/>
        </authorList>
    </citation>
    <scope>NUCLEOTIDE SEQUENCE [LARGE SCALE GENOMIC DNA]</scope>
    <source>
        <strain evidence="9 10">IHB B 13600</strain>
    </source>
</reference>
<feature type="domain" description="7,8-dihydro-6-hydroxymethylpterin-pyrophosphokinase" evidence="8">
    <location>
        <begin position="90"/>
        <end position="101"/>
    </location>
</feature>
<organism evidence="9 10">
    <name type="scientific">Halotalea alkalilenta</name>
    <dbReference type="NCBI Taxonomy" id="376489"/>
    <lineage>
        <taxon>Bacteria</taxon>
        <taxon>Pseudomonadati</taxon>
        <taxon>Pseudomonadota</taxon>
        <taxon>Gammaproteobacteria</taxon>
        <taxon>Oceanospirillales</taxon>
        <taxon>Halomonadaceae</taxon>
        <taxon>Halotalea</taxon>
    </lineage>
</organism>
<dbReference type="GO" id="GO:0046654">
    <property type="term" value="P:tetrahydrofolate biosynthetic process"/>
    <property type="evidence" value="ECO:0007669"/>
    <property type="project" value="UniProtKB-UniPathway"/>
</dbReference>
<keyword evidence="4" id="KW-0547">Nucleotide-binding</keyword>
<dbReference type="NCBIfam" id="TIGR01498">
    <property type="entry name" value="folK"/>
    <property type="match status" value="1"/>
</dbReference>
<dbReference type="PANTHER" id="PTHR43071">
    <property type="entry name" value="2-AMINO-4-HYDROXY-6-HYDROXYMETHYLDIHYDROPTERIDINE PYROPHOSPHOKINASE"/>
    <property type="match status" value="1"/>
</dbReference>
<proteinExistence type="predicted"/>
<dbReference type="GO" id="GO:0046656">
    <property type="term" value="P:folic acid biosynthetic process"/>
    <property type="evidence" value="ECO:0007669"/>
    <property type="project" value="UniProtKB-KW"/>
</dbReference>
<dbReference type="PANTHER" id="PTHR43071:SF2">
    <property type="entry name" value="2-AMINO-4-HYDROXY-6-HYDROXYMETHYLDIHYDROPTERIDINE PYROPHOSPHOKINASE"/>
    <property type="match status" value="1"/>
</dbReference>
<keyword evidence="5 9" id="KW-0418">Kinase</keyword>
<accession>A0A172YH17</accession>
<evidence type="ECO:0000259" key="8">
    <source>
        <dbReference type="PROSITE" id="PS00794"/>
    </source>
</evidence>
<keyword evidence="3" id="KW-0808">Transferase</keyword>
<dbReference type="EC" id="2.7.6.3" evidence="2"/>
<dbReference type="RefSeq" id="WP_064123411.1">
    <property type="nucleotide sequence ID" value="NZ_CP015243.1"/>
</dbReference>
<dbReference type="UniPathway" id="UPA00077">
    <property type="reaction ID" value="UER00155"/>
</dbReference>
<keyword evidence="6" id="KW-0067">ATP-binding</keyword>
<evidence type="ECO:0000313" key="9">
    <source>
        <dbReference type="EMBL" id="ANF58544.1"/>
    </source>
</evidence>
<name>A0A172YH17_9GAMM</name>
<evidence type="ECO:0000256" key="6">
    <source>
        <dbReference type="ARBA" id="ARBA00022840"/>
    </source>
</evidence>
<keyword evidence="7" id="KW-0289">Folate biosynthesis</keyword>
<sequence length="176" mass="20007">MKAEARWVLIGIGTNLERERHVCLALDALEQRFGALEVSRVFESEPVGYRGGHNFYNLVAGFESEIGVAELSAWTKALEHLTGRRPEDPKYGPRRLDLDLLCIGDLDGTFDGVELPRGEILTSAFVLRPLGESFATLRHPRVGQRFDTLWGEFDPGEQRLWPVEFSWRGRRISRPD</sequence>
<evidence type="ECO:0000256" key="2">
    <source>
        <dbReference type="ARBA" id="ARBA00013253"/>
    </source>
</evidence>
<comment type="pathway">
    <text evidence="1">Cofactor biosynthesis; tetrahydrofolate biosynthesis; 2-amino-4-hydroxy-6-hydroxymethyl-7,8-dihydropteridine diphosphate from 7,8-dihydroneopterin triphosphate: step 4/4.</text>
</comment>
<dbReference type="Gene3D" id="3.30.70.560">
    <property type="entry name" value="7,8-Dihydro-6-hydroxymethylpterin-pyrophosphokinase HPPK"/>
    <property type="match status" value="1"/>
</dbReference>
<evidence type="ECO:0000256" key="3">
    <source>
        <dbReference type="ARBA" id="ARBA00022679"/>
    </source>
</evidence>
<dbReference type="STRING" id="376489.A5892_14570"/>
<keyword evidence="10" id="KW-1185">Reference proteome</keyword>
<dbReference type="InterPro" id="IPR035907">
    <property type="entry name" value="Hppk_sf"/>
</dbReference>
<dbReference type="Proteomes" id="UP000077875">
    <property type="component" value="Chromosome"/>
</dbReference>
<protein>
    <recommendedName>
        <fullName evidence="2">2-amino-4-hydroxy-6-hydroxymethyldihydropteridine diphosphokinase</fullName>
        <ecNumber evidence="2">2.7.6.3</ecNumber>
    </recommendedName>
</protein>
<dbReference type="AlphaFoldDB" id="A0A172YH17"/>
<evidence type="ECO:0000256" key="1">
    <source>
        <dbReference type="ARBA" id="ARBA00005051"/>
    </source>
</evidence>
<dbReference type="GO" id="GO:0003848">
    <property type="term" value="F:2-amino-4-hydroxy-6-hydroxymethyldihydropteridine diphosphokinase activity"/>
    <property type="evidence" value="ECO:0007669"/>
    <property type="project" value="UniProtKB-EC"/>
</dbReference>
<gene>
    <name evidence="9" type="ORF">A5892_14570</name>
</gene>
<dbReference type="GO" id="GO:0016301">
    <property type="term" value="F:kinase activity"/>
    <property type="evidence" value="ECO:0007669"/>
    <property type="project" value="UniProtKB-KW"/>
</dbReference>
<evidence type="ECO:0000256" key="4">
    <source>
        <dbReference type="ARBA" id="ARBA00022741"/>
    </source>
</evidence>
<evidence type="ECO:0000256" key="7">
    <source>
        <dbReference type="ARBA" id="ARBA00022909"/>
    </source>
</evidence>
<dbReference type="EMBL" id="CP015243">
    <property type="protein sequence ID" value="ANF58544.1"/>
    <property type="molecule type" value="Genomic_DNA"/>
</dbReference>
<dbReference type="Pfam" id="PF01288">
    <property type="entry name" value="HPPK"/>
    <property type="match status" value="1"/>
</dbReference>
<evidence type="ECO:0000313" key="10">
    <source>
        <dbReference type="Proteomes" id="UP000077875"/>
    </source>
</evidence>
<dbReference type="GO" id="GO:0005524">
    <property type="term" value="F:ATP binding"/>
    <property type="evidence" value="ECO:0007669"/>
    <property type="project" value="UniProtKB-KW"/>
</dbReference>
<dbReference type="InterPro" id="IPR000550">
    <property type="entry name" value="Hppk"/>
</dbReference>
<dbReference type="PROSITE" id="PS00794">
    <property type="entry name" value="HPPK"/>
    <property type="match status" value="1"/>
</dbReference>